<dbReference type="GeneID" id="74301793"/>
<dbReference type="SUPFAM" id="SSF50494">
    <property type="entry name" value="Trypsin-like serine proteases"/>
    <property type="match status" value="1"/>
</dbReference>
<reference evidence="1 2" key="1">
    <citation type="submission" date="2012-10" db="EMBL/GenBank/DDBJ databases">
        <title>The draft sequence of the Mycobacterium pheli genome.</title>
        <authorList>
            <person name="Pettersson B.M.F."/>
            <person name="Das S."/>
            <person name="Dasgupta S."/>
            <person name="Bhattacharya A."/>
            <person name="Kirsebom L.A."/>
        </authorList>
    </citation>
    <scope>NUCLEOTIDE SEQUENCE [LARGE SCALE GENOMIC DNA]</scope>
    <source>
        <strain evidence="1 2">CCUG 21000</strain>
    </source>
</reference>
<keyword evidence="1" id="KW-0645">Protease</keyword>
<dbReference type="InterPro" id="IPR001940">
    <property type="entry name" value="Peptidase_S1C"/>
</dbReference>
<evidence type="ECO:0000313" key="1">
    <source>
        <dbReference type="EMBL" id="KAB7756715.1"/>
    </source>
</evidence>
<dbReference type="PANTHER" id="PTHR43019:SF23">
    <property type="entry name" value="PROTEASE DO-LIKE 5, CHLOROPLASTIC"/>
    <property type="match status" value="1"/>
</dbReference>
<evidence type="ECO:0000313" key="2">
    <source>
        <dbReference type="Proteomes" id="UP000325690"/>
    </source>
</evidence>
<keyword evidence="1" id="KW-0378">Hydrolase</keyword>
<sequence length="249" mass="24665">MARAALAAWVTAICVVLGGCARIADVEAPAMMVPSRITQPASAPAQTVEAVRHSVVKVSAPAVGCGTLTGGSGFVVAPQKVVTAAHVVAGSDSVSVDADGTVLAARVVSYDENADVAVLDVPGLTAAPLSLAGLPVSPHTEAVALGYPGGGDLSVVPAQIGALLDLTGPNLSHTARVTRAVYVVSMSGGLPRGASGGPLIDRSGRVLGVLFGNDVNSTDTGFALTSVELTRHTAGLDHAQPVPTGRCGP</sequence>
<keyword evidence="2" id="KW-1185">Reference proteome</keyword>
<dbReference type="PRINTS" id="PR00834">
    <property type="entry name" value="PROTEASES2C"/>
</dbReference>
<dbReference type="GO" id="GO:0004252">
    <property type="term" value="F:serine-type endopeptidase activity"/>
    <property type="evidence" value="ECO:0007669"/>
    <property type="project" value="InterPro"/>
</dbReference>
<dbReference type="PANTHER" id="PTHR43019">
    <property type="entry name" value="SERINE ENDOPROTEASE DEGS"/>
    <property type="match status" value="1"/>
</dbReference>
<dbReference type="Proteomes" id="UP000325690">
    <property type="component" value="Unassembled WGS sequence"/>
</dbReference>
<dbReference type="Gene3D" id="2.40.10.10">
    <property type="entry name" value="Trypsin-like serine proteases"/>
    <property type="match status" value="2"/>
</dbReference>
<dbReference type="EMBL" id="ANBP01000012">
    <property type="protein sequence ID" value="KAB7756715.1"/>
    <property type="molecule type" value="Genomic_DNA"/>
</dbReference>
<comment type="caution">
    <text evidence="1">The sequence shown here is derived from an EMBL/GenBank/DDBJ whole genome shotgun (WGS) entry which is preliminary data.</text>
</comment>
<organism evidence="1 2">
    <name type="scientific">Mycolicibacterium phlei DSM 43239 = CCUG 21000</name>
    <dbReference type="NCBI Taxonomy" id="1226750"/>
    <lineage>
        <taxon>Bacteria</taxon>
        <taxon>Bacillati</taxon>
        <taxon>Actinomycetota</taxon>
        <taxon>Actinomycetes</taxon>
        <taxon>Mycobacteriales</taxon>
        <taxon>Mycobacteriaceae</taxon>
        <taxon>Mycolicibacterium</taxon>
    </lineage>
</organism>
<accession>A0A5N5V4B5</accession>
<dbReference type="InterPro" id="IPR009003">
    <property type="entry name" value="Peptidase_S1_PA"/>
</dbReference>
<gene>
    <name evidence="1" type="ORF">MPHL21000_11685</name>
</gene>
<proteinExistence type="predicted"/>
<name>A0A5N5V4B5_MYCPH</name>
<dbReference type="GO" id="GO:0006508">
    <property type="term" value="P:proteolysis"/>
    <property type="evidence" value="ECO:0007669"/>
    <property type="project" value="UniProtKB-KW"/>
</dbReference>
<dbReference type="PROSITE" id="PS51257">
    <property type="entry name" value="PROKAR_LIPOPROTEIN"/>
    <property type="match status" value="1"/>
</dbReference>
<protein>
    <submittedName>
        <fullName evidence="1">Serine protease</fullName>
    </submittedName>
</protein>
<dbReference type="RefSeq" id="WP_003887730.1">
    <property type="nucleotide sequence ID" value="NZ_ANBO01000023.1"/>
</dbReference>
<dbReference type="InterPro" id="IPR043504">
    <property type="entry name" value="Peptidase_S1_PA_chymotrypsin"/>
</dbReference>
<dbReference type="AlphaFoldDB" id="A0A5N5V4B5"/>
<dbReference type="Pfam" id="PF13365">
    <property type="entry name" value="Trypsin_2"/>
    <property type="match status" value="1"/>
</dbReference>